<sequence>MEQIDNKIVPDGGWGWMIVLASFSIHFIMDGITYSMGLVFLDPMRAQLSLDRASVSAIFGILPAVTLGAGPIATVLTNMYGCRAVAIGGSCLASFGFLLSRLWANVWFYYFTIGIMGGLGFALMYLPAIVSVGLYFEKKRTFAMGIAVCGSGVATSVFSHIMDGIVNIHKWLGYRNALVLEAGLIFLSILAGLLMRPLPQEPSEQRRLEQKLRNEAKQKQVESASFSQNKSESSKNNVVEGEPMFVVATIEKFPSKSFLHQIVEQIDLNLLKNAAFALFTLSNFLASLGFNVVYNFAEDLANDANVIKDKRSLILVLLGVSNILGRFIFGFLGDRKSVNRLLLFIITLSVSGLAIIAAPLCGSSVLHHIGYASCFGFFSGGYVTLTAIVLVDIVGIDKLSDGFGVLLLFVGIATAIGTPIVGAMRDAFSHFARPFFWPYFIFGGLTVLSGIILFAVPYLKPKKSSGNKVEMVCDDLYPGKDLSPKGEKQENV</sequence>
<feature type="transmembrane region" description="Helical" evidence="2">
    <location>
        <begin position="54"/>
        <end position="77"/>
    </location>
</feature>
<keyword evidence="2" id="KW-0472">Membrane</keyword>
<name>A0A815H956_9BILA</name>
<dbReference type="AlphaFoldDB" id="A0A815H956"/>
<dbReference type="EMBL" id="CAJOBI010009690">
    <property type="protein sequence ID" value="CAF4143958.1"/>
    <property type="molecule type" value="Genomic_DNA"/>
</dbReference>
<dbReference type="InterPro" id="IPR036259">
    <property type="entry name" value="MFS_trans_sf"/>
</dbReference>
<dbReference type="CDD" id="cd17352">
    <property type="entry name" value="MFS_MCT_SLC16"/>
    <property type="match status" value="1"/>
</dbReference>
<comment type="subcellular location">
    <subcellularLocation>
        <location evidence="1">Membrane</location>
        <topology evidence="1">Multi-pass membrane protein</topology>
    </subcellularLocation>
</comment>
<feature type="transmembrane region" description="Helical" evidence="2">
    <location>
        <begin position="403"/>
        <end position="424"/>
    </location>
</feature>
<dbReference type="Proteomes" id="UP000681967">
    <property type="component" value="Unassembled WGS sequence"/>
</dbReference>
<evidence type="ECO:0000313" key="6">
    <source>
        <dbReference type="EMBL" id="CAF2188351.1"/>
    </source>
</evidence>
<dbReference type="SUPFAM" id="SSF103473">
    <property type="entry name" value="MFS general substrate transporter"/>
    <property type="match status" value="1"/>
</dbReference>
<evidence type="ECO:0000313" key="8">
    <source>
        <dbReference type="EMBL" id="CAF4382599.1"/>
    </source>
</evidence>
<evidence type="ECO:0000313" key="9">
    <source>
        <dbReference type="Proteomes" id="UP000663834"/>
    </source>
</evidence>
<protein>
    <recommendedName>
        <fullName evidence="3">Major facilitator superfamily (MFS) profile domain-containing protein</fullName>
    </recommendedName>
</protein>
<evidence type="ECO:0000256" key="1">
    <source>
        <dbReference type="ARBA" id="ARBA00004141"/>
    </source>
</evidence>
<feature type="transmembrane region" description="Helical" evidence="2">
    <location>
        <begin position="109"/>
        <end position="135"/>
    </location>
</feature>
<dbReference type="Proteomes" id="UP000676336">
    <property type="component" value="Unassembled WGS sequence"/>
</dbReference>
<feature type="transmembrane region" description="Helical" evidence="2">
    <location>
        <begin position="84"/>
        <end position="103"/>
    </location>
</feature>
<dbReference type="GO" id="GO:0016020">
    <property type="term" value="C:membrane"/>
    <property type="evidence" value="ECO:0007669"/>
    <property type="project" value="UniProtKB-SubCell"/>
</dbReference>
<organism evidence="4 9">
    <name type="scientific">Rotaria magnacalcarata</name>
    <dbReference type="NCBI Taxonomy" id="392030"/>
    <lineage>
        <taxon>Eukaryota</taxon>
        <taxon>Metazoa</taxon>
        <taxon>Spiralia</taxon>
        <taxon>Gnathifera</taxon>
        <taxon>Rotifera</taxon>
        <taxon>Eurotatoria</taxon>
        <taxon>Bdelloidea</taxon>
        <taxon>Philodinida</taxon>
        <taxon>Philodinidae</taxon>
        <taxon>Rotaria</taxon>
    </lineage>
</organism>
<dbReference type="InterPro" id="IPR050327">
    <property type="entry name" value="Proton-linked_MCT"/>
</dbReference>
<dbReference type="Proteomes" id="UP000663824">
    <property type="component" value="Unassembled WGS sequence"/>
</dbReference>
<feature type="transmembrane region" description="Helical" evidence="2">
    <location>
        <begin position="366"/>
        <end position="391"/>
    </location>
</feature>
<dbReference type="Gene3D" id="1.20.1250.20">
    <property type="entry name" value="MFS general substrate transporter like domains"/>
    <property type="match status" value="2"/>
</dbReference>
<reference evidence="4" key="1">
    <citation type="submission" date="2021-02" db="EMBL/GenBank/DDBJ databases">
        <authorList>
            <person name="Nowell W R."/>
        </authorList>
    </citation>
    <scope>NUCLEOTIDE SEQUENCE</scope>
</reference>
<feature type="domain" description="Major facilitator superfamily (MFS) profile" evidence="3">
    <location>
        <begin position="19"/>
        <end position="461"/>
    </location>
</feature>
<keyword evidence="2" id="KW-0812">Transmembrane</keyword>
<evidence type="ECO:0000313" key="7">
    <source>
        <dbReference type="EMBL" id="CAF4143958.1"/>
    </source>
</evidence>
<dbReference type="EMBL" id="CAJNOW010002442">
    <property type="protein sequence ID" value="CAF1350901.1"/>
    <property type="molecule type" value="Genomic_DNA"/>
</dbReference>
<dbReference type="PROSITE" id="PS50850">
    <property type="entry name" value="MFS"/>
    <property type="match status" value="1"/>
</dbReference>
<dbReference type="InterPro" id="IPR011701">
    <property type="entry name" value="MFS"/>
</dbReference>
<dbReference type="PANTHER" id="PTHR11360:SF284">
    <property type="entry name" value="EG:103B4.3 PROTEIN-RELATED"/>
    <property type="match status" value="1"/>
</dbReference>
<keyword evidence="2" id="KW-1133">Transmembrane helix</keyword>
<feature type="transmembrane region" description="Helical" evidence="2">
    <location>
        <begin position="341"/>
        <end position="360"/>
    </location>
</feature>
<evidence type="ECO:0000259" key="3">
    <source>
        <dbReference type="PROSITE" id="PS50850"/>
    </source>
</evidence>
<dbReference type="Proteomes" id="UP000663855">
    <property type="component" value="Unassembled WGS sequence"/>
</dbReference>
<dbReference type="EMBL" id="CAJNRE010019110">
    <property type="protein sequence ID" value="CAF2188351.1"/>
    <property type="molecule type" value="Genomic_DNA"/>
</dbReference>
<evidence type="ECO:0000313" key="5">
    <source>
        <dbReference type="EMBL" id="CAF1578721.1"/>
    </source>
</evidence>
<dbReference type="Pfam" id="PF07690">
    <property type="entry name" value="MFS_1"/>
    <property type="match status" value="2"/>
</dbReference>
<proteinExistence type="predicted"/>
<feature type="transmembrane region" description="Helical" evidence="2">
    <location>
        <begin position="274"/>
        <end position="293"/>
    </location>
</feature>
<dbReference type="InterPro" id="IPR020846">
    <property type="entry name" value="MFS_dom"/>
</dbReference>
<evidence type="ECO:0000313" key="4">
    <source>
        <dbReference type="EMBL" id="CAF1350901.1"/>
    </source>
</evidence>
<feature type="transmembrane region" description="Helical" evidence="2">
    <location>
        <begin position="313"/>
        <end position="329"/>
    </location>
</feature>
<feature type="transmembrane region" description="Helical" evidence="2">
    <location>
        <begin position="12"/>
        <end position="34"/>
    </location>
</feature>
<dbReference type="OrthoDB" id="6499973at2759"/>
<dbReference type="Proteomes" id="UP000663834">
    <property type="component" value="Unassembled WGS sequence"/>
</dbReference>
<evidence type="ECO:0000256" key="2">
    <source>
        <dbReference type="SAM" id="Phobius"/>
    </source>
</evidence>
<dbReference type="GO" id="GO:0008028">
    <property type="term" value="F:monocarboxylic acid transmembrane transporter activity"/>
    <property type="evidence" value="ECO:0007669"/>
    <property type="project" value="TreeGrafter"/>
</dbReference>
<dbReference type="PANTHER" id="PTHR11360">
    <property type="entry name" value="MONOCARBOXYLATE TRANSPORTER"/>
    <property type="match status" value="1"/>
</dbReference>
<accession>A0A815H956</accession>
<dbReference type="EMBL" id="CAJNOV010015714">
    <property type="protein sequence ID" value="CAF1578721.1"/>
    <property type="molecule type" value="Genomic_DNA"/>
</dbReference>
<comment type="caution">
    <text evidence="4">The sequence shown here is derived from an EMBL/GenBank/DDBJ whole genome shotgun (WGS) entry which is preliminary data.</text>
</comment>
<feature type="transmembrane region" description="Helical" evidence="2">
    <location>
        <begin position="142"/>
        <end position="162"/>
    </location>
</feature>
<feature type="transmembrane region" description="Helical" evidence="2">
    <location>
        <begin position="174"/>
        <end position="195"/>
    </location>
</feature>
<dbReference type="EMBL" id="CAJOBH010051778">
    <property type="protein sequence ID" value="CAF4382599.1"/>
    <property type="molecule type" value="Genomic_DNA"/>
</dbReference>
<feature type="transmembrane region" description="Helical" evidence="2">
    <location>
        <begin position="436"/>
        <end position="459"/>
    </location>
</feature>
<gene>
    <name evidence="8" type="ORF">BYL167_LOCUS30801</name>
    <name evidence="5" type="ORF">CJN711_LOCUS32754</name>
    <name evidence="4" type="ORF">KQP761_LOCUS7233</name>
    <name evidence="6" type="ORF">MBJ925_LOCUS34737</name>
    <name evidence="7" type="ORF">SMN809_LOCUS19401</name>
</gene>